<evidence type="ECO:0000313" key="8">
    <source>
        <dbReference type="Proteomes" id="UP000749559"/>
    </source>
</evidence>
<dbReference type="InterPro" id="IPR001612">
    <property type="entry name" value="Caveolin"/>
</dbReference>
<name>A0A8J1Y8Y5_OWEFU</name>
<comment type="subcellular location">
    <subcellularLocation>
        <location evidence="1 6">Cell membrane</location>
        <topology evidence="1 6">Peripheral membrane protein</topology>
    </subcellularLocation>
    <subcellularLocation>
        <location evidence="6">Golgi apparatus membrane</location>
        <topology evidence="6">Peripheral membrane protein</topology>
    </subcellularLocation>
    <subcellularLocation>
        <location evidence="6">Membrane</location>
        <location evidence="6">Caveola</location>
        <topology evidence="6">Peripheral membrane protein</topology>
    </subcellularLocation>
</comment>
<accession>A0A8J1Y8Y5</accession>
<evidence type="ECO:0000256" key="3">
    <source>
        <dbReference type="ARBA" id="ARBA00022475"/>
    </source>
</evidence>
<keyword evidence="5 6" id="KW-0472">Membrane</keyword>
<dbReference type="AlphaFoldDB" id="A0A8J1Y8Y5"/>
<keyword evidence="8" id="KW-1185">Reference proteome</keyword>
<comment type="function">
    <text evidence="6">May act as a scaffolding protein within caveolar membranes. Interacts directly with G-protein alpha subunits and can functionally regulate their activity.</text>
</comment>
<dbReference type="Pfam" id="PF01146">
    <property type="entry name" value="Caveolin"/>
    <property type="match status" value="1"/>
</dbReference>
<evidence type="ECO:0000256" key="6">
    <source>
        <dbReference type="RuleBase" id="RU000680"/>
    </source>
</evidence>
<dbReference type="GO" id="GO:0070836">
    <property type="term" value="P:caveola assembly"/>
    <property type="evidence" value="ECO:0007669"/>
    <property type="project" value="InterPro"/>
</dbReference>
<dbReference type="GO" id="GO:0000139">
    <property type="term" value="C:Golgi membrane"/>
    <property type="evidence" value="ECO:0007669"/>
    <property type="project" value="UniProtKB-SubCell"/>
</dbReference>
<evidence type="ECO:0000256" key="5">
    <source>
        <dbReference type="ARBA" id="ARBA00023136"/>
    </source>
</evidence>
<dbReference type="OrthoDB" id="6086192at2759"/>
<dbReference type="Proteomes" id="UP000749559">
    <property type="component" value="Unassembled WGS sequence"/>
</dbReference>
<evidence type="ECO:0000256" key="2">
    <source>
        <dbReference type="ARBA" id="ARBA00010988"/>
    </source>
</evidence>
<dbReference type="PANTHER" id="PTHR10844:SF30">
    <property type="entry name" value="CAVEOLIN"/>
    <property type="match status" value="1"/>
</dbReference>
<dbReference type="GO" id="GO:0060090">
    <property type="term" value="F:molecular adaptor activity"/>
    <property type="evidence" value="ECO:0007669"/>
    <property type="project" value="TreeGrafter"/>
</dbReference>
<dbReference type="GO" id="GO:0005901">
    <property type="term" value="C:caveola"/>
    <property type="evidence" value="ECO:0007669"/>
    <property type="project" value="UniProtKB-SubCell"/>
</dbReference>
<gene>
    <name evidence="7" type="ORF">OFUS_LOCUS5631</name>
</gene>
<comment type="caution">
    <text evidence="7">The sequence shown here is derived from an EMBL/GenBank/DDBJ whole genome shotgun (WGS) entry which is preliminary data.</text>
</comment>
<keyword evidence="3 6" id="KW-1003">Cell membrane</keyword>
<proteinExistence type="inferred from homology"/>
<dbReference type="EMBL" id="CAIIXF020000003">
    <property type="protein sequence ID" value="CAH1778761.1"/>
    <property type="molecule type" value="Genomic_DNA"/>
</dbReference>
<evidence type="ECO:0000256" key="4">
    <source>
        <dbReference type="ARBA" id="ARBA00023034"/>
    </source>
</evidence>
<evidence type="ECO:0000256" key="1">
    <source>
        <dbReference type="ARBA" id="ARBA00004202"/>
    </source>
</evidence>
<comment type="similarity">
    <text evidence="2 6">Belongs to the caveolin family.</text>
</comment>
<evidence type="ECO:0000313" key="7">
    <source>
        <dbReference type="EMBL" id="CAH1778761.1"/>
    </source>
</evidence>
<dbReference type="PANTHER" id="PTHR10844">
    <property type="entry name" value="CAVEOLIN"/>
    <property type="match status" value="1"/>
</dbReference>
<sequence length="219" mass="24752">MSRSPLPYDISDYSQDPVDYPGGRRPTLDRAIYNPGFNPQSMLVTGNEVREQPEIHSPKAIVKTKPTKPEKEDKTKVKTRKVKDDFTYTEHIDIDFESMFFEPDKPKMLAPISCCFEILYNVGLYGVYNLLSIVFGIFLSLGCGMLFGLCSCCTVWCLQPFVRMFLMLIRIMQIFYKAVVGCCCDPCYNSLSLVCSRINGSFGLNVSGINIGQNSIERV</sequence>
<protein>
    <recommendedName>
        <fullName evidence="6">Caveolin</fullName>
    </recommendedName>
</protein>
<reference evidence="7" key="1">
    <citation type="submission" date="2022-03" db="EMBL/GenBank/DDBJ databases">
        <authorList>
            <person name="Martin C."/>
        </authorList>
    </citation>
    <scope>NUCLEOTIDE SEQUENCE</scope>
</reference>
<organism evidence="7 8">
    <name type="scientific">Owenia fusiformis</name>
    <name type="common">Polychaete worm</name>
    <dbReference type="NCBI Taxonomy" id="6347"/>
    <lineage>
        <taxon>Eukaryota</taxon>
        <taxon>Metazoa</taxon>
        <taxon>Spiralia</taxon>
        <taxon>Lophotrochozoa</taxon>
        <taxon>Annelida</taxon>
        <taxon>Polychaeta</taxon>
        <taxon>Sedentaria</taxon>
        <taxon>Canalipalpata</taxon>
        <taxon>Sabellida</taxon>
        <taxon>Oweniida</taxon>
        <taxon>Oweniidae</taxon>
        <taxon>Owenia</taxon>
    </lineage>
</organism>
<keyword evidence="4 6" id="KW-0333">Golgi apparatus</keyword>